<evidence type="ECO:0000256" key="4">
    <source>
        <dbReference type="ARBA" id="ARBA00023136"/>
    </source>
</evidence>
<dbReference type="STRING" id="1561998.A0A1I7TXB5"/>
<dbReference type="GO" id="GO:0061513">
    <property type="term" value="F:glucose 6-phosphate:phosphate antiporter activity"/>
    <property type="evidence" value="ECO:0007669"/>
    <property type="project" value="TreeGrafter"/>
</dbReference>
<name>A0A1I7TXB5_9PELO</name>
<keyword evidence="3 5" id="KW-1133">Transmembrane helix</keyword>
<evidence type="ECO:0000256" key="2">
    <source>
        <dbReference type="ARBA" id="ARBA00022692"/>
    </source>
</evidence>
<dbReference type="AlphaFoldDB" id="A0A1I7TXB5"/>
<feature type="transmembrane region" description="Helical" evidence="5">
    <location>
        <begin position="29"/>
        <end position="50"/>
    </location>
</feature>
<sequence>MMTMIGGVQGAGWVPATKLIQTWFDDSSYATMFSILGCGSTFAGLILPLFKSFYWRTVELNSGLIVLLFALVCKKWIITEDAIRKEVKPVKKVDLEAEKANGIKKIVTNSVIWHIALIYFFSMEMRTICETWVPLYLNERKVSVDGFQCFYELGGLIGALTSGLMLDKLSSRIGVDLSRRLLGIWFTTSMMLISIGLFNYEQYSTIFGLFTGFFVNGSFNIRNRISIPRFWNFYPSFNLYVVFVNVRSVKLIFSDEDEEETGPNFSLGVPDIDIDDHKIGEQCLKNCPLCGTL</sequence>
<keyword evidence="4 5" id="KW-0472">Membrane</keyword>
<organism evidence="6 7">
    <name type="scientific">Caenorhabditis tropicalis</name>
    <dbReference type="NCBI Taxonomy" id="1561998"/>
    <lineage>
        <taxon>Eukaryota</taxon>
        <taxon>Metazoa</taxon>
        <taxon>Ecdysozoa</taxon>
        <taxon>Nematoda</taxon>
        <taxon>Chromadorea</taxon>
        <taxon>Rhabditida</taxon>
        <taxon>Rhabditina</taxon>
        <taxon>Rhabditomorpha</taxon>
        <taxon>Rhabditoidea</taxon>
        <taxon>Rhabditidae</taxon>
        <taxon>Peloderinae</taxon>
        <taxon>Caenorhabditis</taxon>
    </lineage>
</organism>
<dbReference type="PANTHER" id="PTHR43826">
    <property type="entry name" value="GLUCOSE-6-PHOSPHATE EXCHANGER SLC37A4"/>
    <property type="match status" value="1"/>
</dbReference>
<reference evidence="7" key="1">
    <citation type="submission" date="2016-11" db="UniProtKB">
        <authorList>
            <consortium name="WormBaseParasite"/>
        </authorList>
    </citation>
    <scope>IDENTIFICATION</scope>
</reference>
<dbReference type="Proteomes" id="UP000095282">
    <property type="component" value="Unplaced"/>
</dbReference>
<feature type="transmembrane region" description="Helical" evidence="5">
    <location>
        <begin position="181"/>
        <end position="198"/>
    </location>
</feature>
<evidence type="ECO:0000256" key="1">
    <source>
        <dbReference type="ARBA" id="ARBA00004127"/>
    </source>
</evidence>
<comment type="subcellular location">
    <subcellularLocation>
        <location evidence="1">Endomembrane system</location>
        <topology evidence="1">Multi-pass membrane protein</topology>
    </subcellularLocation>
</comment>
<feature type="transmembrane region" description="Helical" evidence="5">
    <location>
        <begin position="204"/>
        <end position="221"/>
    </location>
</feature>
<dbReference type="WBParaSite" id="Csp11.Scaffold629.g12733.t2">
    <property type="protein sequence ID" value="Csp11.Scaffold629.g12733.t2"/>
    <property type="gene ID" value="Csp11.Scaffold629.g12733"/>
</dbReference>
<protein>
    <submittedName>
        <fullName evidence="7">MFS domain-containing protein</fullName>
    </submittedName>
</protein>
<dbReference type="InterPro" id="IPR036259">
    <property type="entry name" value="MFS_trans_sf"/>
</dbReference>
<dbReference type="GO" id="GO:0005789">
    <property type="term" value="C:endoplasmic reticulum membrane"/>
    <property type="evidence" value="ECO:0007669"/>
    <property type="project" value="TreeGrafter"/>
</dbReference>
<dbReference type="InterPro" id="IPR051337">
    <property type="entry name" value="OPA_Antiporter"/>
</dbReference>
<dbReference type="GO" id="GO:0035435">
    <property type="term" value="P:phosphate ion transmembrane transport"/>
    <property type="evidence" value="ECO:0007669"/>
    <property type="project" value="TreeGrafter"/>
</dbReference>
<dbReference type="Pfam" id="PF07690">
    <property type="entry name" value="MFS_1"/>
    <property type="match status" value="1"/>
</dbReference>
<accession>A0A1I7TXB5</accession>
<dbReference type="PANTHER" id="PTHR43826:SF3">
    <property type="entry name" value="GLUCOSE-6-PHOSPHATE EXCHANGER SLC37A4"/>
    <property type="match status" value="1"/>
</dbReference>
<dbReference type="Gene3D" id="1.20.1250.20">
    <property type="entry name" value="MFS general substrate transporter like domains"/>
    <property type="match status" value="2"/>
</dbReference>
<keyword evidence="6" id="KW-1185">Reference proteome</keyword>
<evidence type="ECO:0000256" key="5">
    <source>
        <dbReference type="SAM" id="Phobius"/>
    </source>
</evidence>
<evidence type="ECO:0000313" key="6">
    <source>
        <dbReference type="Proteomes" id="UP000095282"/>
    </source>
</evidence>
<evidence type="ECO:0000313" key="7">
    <source>
        <dbReference type="WBParaSite" id="Csp11.Scaffold629.g12733.t2"/>
    </source>
</evidence>
<keyword evidence="2 5" id="KW-0812">Transmembrane</keyword>
<proteinExistence type="predicted"/>
<dbReference type="InterPro" id="IPR011701">
    <property type="entry name" value="MFS"/>
</dbReference>
<dbReference type="SUPFAM" id="SSF103473">
    <property type="entry name" value="MFS general substrate transporter"/>
    <property type="match status" value="1"/>
</dbReference>
<evidence type="ECO:0000256" key="3">
    <source>
        <dbReference type="ARBA" id="ARBA00022989"/>
    </source>
</evidence>